<reference evidence="1 2" key="1">
    <citation type="journal article" date="2019" name="Sci. Rep.">
        <title>Orb-weaving spider Araneus ventricosus genome elucidates the spidroin gene catalogue.</title>
        <authorList>
            <person name="Kono N."/>
            <person name="Nakamura H."/>
            <person name="Ohtoshi R."/>
            <person name="Moran D.A.P."/>
            <person name="Shinohara A."/>
            <person name="Yoshida Y."/>
            <person name="Fujiwara M."/>
            <person name="Mori M."/>
            <person name="Tomita M."/>
            <person name="Arakawa K."/>
        </authorList>
    </citation>
    <scope>NUCLEOTIDE SEQUENCE [LARGE SCALE GENOMIC DNA]</scope>
</reference>
<evidence type="ECO:0000313" key="1">
    <source>
        <dbReference type="EMBL" id="GBL89819.1"/>
    </source>
</evidence>
<protein>
    <submittedName>
        <fullName evidence="1">Uncharacterized protein</fullName>
    </submittedName>
</protein>
<dbReference type="AlphaFoldDB" id="A0A4Y2BE68"/>
<sequence length="113" mass="12891">MSRRFLHNLLWCRPLGICCDHSLSSPYDNCTAVGERHKDVQEDTGSVTPSPNFHSIPAEGYLALDMKFSVQQTRIFGGVWFQTWSSPILKPRPHSLLPTWSWRKNVGNVHLEA</sequence>
<gene>
    <name evidence="1" type="ORF">AVEN_179596_1</name>
</gene>
<accession>A0A4Y2BE68</accession>
<dbReference type="Proteomes" id="UP000499080">
    <property type="component" value="Unassembled WGS sequence"/>
</dbReference>
<keyword evidence="2" id="KW-1185">Reference proteome</keyword>
<proteinExistence type="predicted"/>
<name>A0A4Y2BE68_ARAVE</name>
<evidence type="ECO:0000313" key="2">
    <source>
        <dbReference type="Proteomes" id="UP000499080"/>
    </source>
</evidence>
<organism evidence="1 2">
    <name type="scientific">Araneus ventricosus</name>
    <name type="common">Orbweaver spider</name>
    <name type="synonym">Epeira ventricosa</name>
    <dbReference type="NCBI Taxonomy" id="182803"/>
    <lineage>
        <taxon>Eukaryota</taxon>
        <taxon>Metazoa</taxon>
        <taxon>Ecdysozoa</taxon>
        <taxon>Arthropoda</taxon>
        <taxon>Chelicerata</taxon>
        <taxon>Arachnida</taxon>
        <taxon>Araneae</taxon>
        <taxon>Araneomorphae</taxon>
        <taxon>Entelegynae</taxon>
        <taxon>Araneoidea</taxon>
        <taxon>Araneidae</taxon>
        <taxon>Araneus</taxon>
    </lineage>
</organism>
<comment type="caution">
    <text evidence="1">The sequence shown here is derived from an EMBL/GenBank/DDBJ whole genome shotgun (WGS) entry which is preliminary data.</text>
</comment>
<dbReference type="EMBL" id="BGPR01000067">
    <property type="protein sequence ID" value="GBL89819.1"/>
    <property type="molecule type" value="Genomic_DNA"/>
</dbReference>